<name>A0A363UP33_9GAMM</name>
<dbReference type="NCBIfam" id="TIGR03438">
    <property type="entry name" value="egtD_ergothio"/>
    <property type="match status" value="1"/>
</dbReference>
<dbReference type="InterPro" id="IPR029063">
    <property type="entry name" value="SAM-dependent_MTases_sf"/>
</dbReference>
<organism evidence="4 5">
    <name type="scientific">Abyssibacter profundi</name>
    <dbReference type="NCBI Taxonomy" id="2182787"/>
    <lineage>
        <taxon>Bacteria</taxon>
        <taxon>Pseudomonadati</taxon>
        <taxon>Pseudomonadota</taxon>
        <taxon>Gammaproteobacteria</taxon>
        <taxon>Chromatiales</taxon>
        <taxon>Oceanococcaceae</taxon>
        <taxon>Abyssibacter</taxon>
    </lineage>
</organism>
<comment type="caution">
    <text evidence="4">The sequence shown here is derived from an EMBL/GenBank/DDBJ whole genome shotgun (WGS) entry which is preliminary data.</text>
</comment>
<reference evidence="4 5" key="1">
    <citation type="submission" date="2018-05" db="EMBL/GenBank/DDBJ databases">
        <title>Abyssibacter profundi OUC007T gen. nov., sp. nov, a marine bacterium isolated from seawater of the Mariana Trench.</title>
        <authorList>
            <person name="Zhou S."/>
        </authorList>
    </citation>
    <scope>NUCLEOTIDE SEQUENCE [LARGE SCALE GENOMIC DNA]</scope>
    <source>
        <strain evidence="4 5">OUC007</strain>
    </source>
</reference>
<dbReference type="OrthoDB" id="5289726at2"/>
<dbReference type="GO" id="GO:0008168">
    <property type="term" value="F:methyltransferase activity"/>
    <property type="evidence" value="ECO:0007669"/>
    <property type="project" value="UniProtKB-KW"/>
</dbReference>
<evidence type="ECO:0000313" key="4">
    <source>
        <dbReference type="EMBL" id="PWN57201.1"/>
    </source>
</evidence>
<evidence type="ECO:0000256" key="2">
    <source>
        <dbReference type="ARBA" id="ARBA00022679"/>
    </source>
</evidence>
<dbReference type="InterPro" id="IPR017804">
    <property type="entry name" value="MeTrfase_EgtD-like"/>
</dbReference>
<dbReference type="InterPro" id="IPR051128">
    <property type="entry name" value="EgtD_Methyltrsf_superfamily"/>
</dbReference>
<dbReference type="GO" id="GO:0032259">
    <property type="term" value="P:methylation"/>
    <property type="evidence" value="ECO:0007669"/>
    <property type="project" value="UniProtKB-KW"/>
</dbReference>
<dbReference type="Proteomes" id="UP000251800">
    <property type="component" value="Unassembled WGS sequence"/>
</dbReference>
<dbReference type="PANTHER" id="PTHR43397">
    <property type="entry name" value="ERGOTHIONEINE BIOSYNTHESIS PROTEIN 1"/>
    <property type="match status" value="1"/>
</dbReference>
<dbReference type="InterPro" id="IPR035094">
    <property type="entry name" value="EgtD"/>
</dbReference>
<dbReference type="EMBL" id="QEQK01000003">
    <property type="protein sequence ID" value="PWN57201.1"/>
    <property type="molecule type" value="Genomic_DNA"/>
</dbReference>
<keyword evidence="5" id="KW-1185">Reference proteome</keyword>
<dbReference type="InterPro" id="IPR019257">
    <property type="entry name" value="MeTrfase_dom"/>
</dbReference>
<keyword evidence="1 4" id="KW-0489">Methyltransferase</keyword>
<dbReference type="Gene3D" id="3.40.50.150">
    <property type="entry name" value="Vaccinia Virus protein VP39"/>
    <property type="match status" value="1"/>
</dbReference>
<dbReference type="SUPFAM" id="SSF53335">
    <property type="entry name" value="S-adenosyl-L-methionine-dependent methyltransferases"/>
    <property type="match status" value="1"/>
</dbReference>
<feature type="domain" description="Histidine-specific methyltransferase SAM-dependent" evidence="3">
    <location>
        <begin position="25"/>
        <end position="324"/>
    </location>
</feature>
<proteinExistence type="predicted"/>
<dbReference type="PANTHER" id="PTHR43397:SF1">
    <property type="entry name" value="ERGOTHIONEINE BIOSYNTHESIS PROTEIN 1"/>
    <property type="match status" value="1"/>
</dbReference>
<dbReference type="AlphaFoldDB" id="A0A363UP33"/>
<gene>
    <name evidence="4" type="primary">egtD</name>
    <name evidence="4" type="ORF">DEH80_04565</name>
</gene>
<protein>
    <submittedName>
        <fullName evidence="4">L-histidine N(Alpha)-methyltransferase</fullName>
    </submittedName>
</protein>
<keyword evidence="2 4" id="KW-0808">Transferase</keyword>
<evidence type="ECO:0000259" key="3">
    <source>
        <dbReference type="Pfam" id="PF10017"/>
    </source>
</evidence>
<evidence type="ECO:0000256" key="1">
    <source>
        <dbReference type="ARBA" id="ARBA00022603"/>
    </source>
</evidence>
<sequence>MHMDGTDARLRISRIPPARPVGSLMDDVRQGLLAPPRRLPAKYFYDERGAKLFEDICATQDYYPSRCEAQLLETHGAALMQAMDARHLIELGSGSSRKTRHLLQHAAPGTIYWPFDVSEEMLRSSAAGLVAEWSGLQVHGLVGDYHAGLDLPIPDEGRRSVLFLGGTLGNFRPEQAEVFLGEIRGLLRAGDTLLLGADRVKAPGVLERAYDDREGVTAAFNLNVLRVLNRELDADFDLDGFSHRAVYNTEAERIEMYLESQREQAVRIGRLDQTLQFTAGERIRTELSHKYSEASLTALLEPAGFRIEQLLTTPEPTAYSLVLARAVD</sequence>
<accession>A0A363UP33</accession>
<dbReference type="PIRSF" id="PIRSF018005">
    <property type="entry name" value="UCP018005"/>
    <property type="match status" value="1"/>
</dbReference>
<dbReference type="Pfam" id="PF10017">
    <property type="entry name" value="Methyltransf_33"/>
    <property type="match status" value="1"/>
</dbReference>
<evidence type="ECO:0000313" key="5">
    <source>
        <dbReference type="Proteomes" id="UP000251800"/>
    </source>
</evidence>